<keyword evidence="15" id="KW-1185">Reference proteome</keyword>
<evidence type="ECO:0000256" key="9">
    <source>
        <dbReference type="PROSITE-ProRule" id="PRU00169"/>
    </source>
</evidence>
<evidence type="ECO:0000256" key="6">
    <source>
        <dbReference type="ARBA" id="ARBA00022777"/>
    </source>
</evidence>
<dbReference type="SMART" id="SM00387">
    <property type="entry name" value="HATPase_c"/>
    <property type="match status" value="1"/>
</dbReference>
<dbReference type="PANTHER" id="PTHR43065:SF46">
    <property type="entry name" value="C4-DICARBOXYLATE TRANSPORT SENSOR PROTEIN DCTB"/>
    <property type="match status" value="1"/>
</dbReference>
<dbReference type="Gene3D" id="3.40.50.2300">
    <property type="match status" value="1"/>
</dbReference>
<dbReference type="SUPFAM" id="SSF47384">
    <property type="entry name" value="Homodimeric domain of signal transducing histidine kinase"/>
    <property type="match status" value="1"/>
</dbReference>
<dbReference type="Pfam" id="PF00072">
    <property type="entry name" value="Response_reg"/>
    <property type="match status" value="1"/>
</dbReference>
<dbReference type="EC" id="2.7.13.3" evidence="2"/>
<keyword evidence="7" id="KW-0067">ATP-binding</keyword>
<feature type="domain" description="Response regulatory" evidence="12">
    <location>
        <begin position="590"/>
        <end position="706"/>
    </location>
</feature>
<dbReference type="OrthoDB" id="9805967at2"/>
<dbReference type="Pfam" id="PF08448">
    <property type="entry name" value="PAS_4"/>
    <property type="match status" value="1"/>
</dbReference>
<evidence type="ECO:0000256" key="3">
    <source>
        <dbReference type="ARBA" id="ARBA00022553"/>
    </source>
</evidence>
<dbReference type="GO" id="GO:0005524">
    <property type="term" value="F:ATP binding"/>
    <property type="evidence" value="ECO:0007669"/>
    <property type="project" value="UniProtKB-KW"/>
</dbReference>
<evidence type="ECO:0000313" key="14">
    <source>
        <dbReference type="EMBL" id="QDG54740.1"/>
    </source>
</evidence>
<dbReference type="InterPro" id="IPR003594">
    <property type="entry name" value="HATPase_dom"/>
</dbReference>
<evidence type="ECO:0000259" key="12">
    <source>
        <dbReference type="PROSITE" id="PS50110"/>
    </source>
</evidence>
<dbReference type="InterPro" id="IPR003661">
    <property type="entry name" value="HisK_dim/P_dom"/>
</dbReference>
<evidence type="ECO:0000259" key="13">
    <source>
        <dbReference type="PROSITE" id="PS50112"/>
    </source>
</evidence>
<dbReference type="Proteomes" id="UP000315995">
    <property type="component" value="Chromosome"/>
</dbReference>
<dbReference type="GO" id="GO:0000155">
    <property type="term" value="F:phosphorelay sensor kinase activity"/>
    <property type="evidence" value="ECO:0007669"/>
    <property type="project" value="InterPro"/>
</dbReference>
<accession>A0A4Y6Q2R1</accession>
<dbReference type="SMART" id="SM00091">
    <property type="entry name" value="PAS"/>
    <property type="match status" value="1"/>
</dbReference>
<comment type="catalytic activity">
    <reaction evidence="1">
        <text>ATP + protein L-histidine = ADP + protein N-phospho-L-histidine.</text>
        <dbReference type="EC" id="2.7.13.3"/>
    </reaction>
</comment>
<accession>A0A5B8YEJ6</accession>
<dbReference type="Gene3D" id="1.10.287.130">
    <property type="match status" value="1"/>
</dbReference>
<dbReference type="SUPFAM" id="SSF55785">
    <property type="entry name" value="PYP-like sensor domain (PAS domain)"/>
    <property type="match status" value="1"/>
</dbReference>
<keyword evidence="8" id="KW-0902">Two-component regulatory system</keyword>
<dbReference type="Gene3D" id="3.30.450.40">
    <property type="match status" value="1"/>
</dbReference>
<dbReference type="InterPro" id="IPR035965">
    <property type="entry name" value="PAS-like_dom_sf"/>
</dbReference>
<evidence type="ECO:0000313" key="15">
    <source>
        <dbReference type="Proteomes" id="UP000315995"/>
    </source>
</evidence>
<name>A0A4Y6Q2R1_PERCE</name>
<dbReference type="InterPro" id="IPR004358">
    <property type="entry name" value="Sig_transdc_His_kin-like_C"/>
</dbReference>
<dbReference type="PANTHER" id="PTHR43065">
    <property type="entry name" value="SENSOR HISTIDINE KINASE"/>
    <property type="match status" value="1"/>
</dbReference>
<dbReference type="SUPFAM" id="SSF55874">
    <property type="entry name" value="ATPase domain of HSP90 chaperone/DNA topoisomerase II/histidine kinase"/>
    <property type="match status" value="1"/>
</dbReference>
<keyword evidence="4" id="KW-0808">Transferase</keyword>
<dbReference type="PRINTS" id="PR00344">
    <property type="entry name" value="BCTRLSENSOR"/>
</dbReference>
<dbReference type="SUPFAM" id="SSF55781">
    <property type="entry name" value="GAF domain-like"/>
    <property type="match status" value="1"/>
</dbReference>
<dbReference type="InterPro" id="IPR003018">
    <property type="entry name" value="GAF"/>
</dbReference>
<dbReference type="PROSITE" id="PS50109">
    <property type="entry name" value="HIS_KIN"/>
    <property type="match status" value="1"/>
</dbReference>
<dbReference type="PROSITE" id="PS50112">
    <property type="entry name" value="PAS"/>
    <property type="match status" value="1"/>
</dbReference>
<proteinExistence type="predicted"/>
<keyword evidence="3 9" id="KW-0597">Phosphoprotein</keyword>
<dbReference type="InterPro" id="IPR011006">
    <property type="entry name" value="CheY-like_superfamily"/>
</dbReference>
<evidence type="ECO:0000256" key="7">
    <source>
        <dbReference type="ARBA" id="ARBA00022840"/>
    </source>
</evidence>
<dbReference type="InterPro" id="IPR005467">
    <property type="entry name" value="His_kinase_dom"/>
</dbReference>
<feature type="domain" description="PAS" evidence="13">
    <location>
        <begin position="206"/>
        <end position="260"/>
    </location>
</feature>
<dbReference type="InterPro" id="IPR029016">
    <property type="entry name" value="GAF-like_dom_sf"/>
</dbReference>
<feature type="domain" description="Histidine kinase" evidence="11">
    <location>
        <begin position="346"/>
        <end position="569"/>
    </location>
</feature>
<dbReference type="Pfam" id="PF02518">
    <property type="entry name" value="HATPase_c"/>
    <property type="match status" value="1"/>
</dbReference>
<dbReference type="CDD" id="cd00082">
    <property type="entry name" value="HisKA"/>
    <property type="match status" value="1"/>
</dbReference>
<evidence type="ECO:0000256" key="8">
    <source>
        <dbReference type="ARBA" id="ARBA00023012"/>
    </source>
</evidence>
<evidence type="ECO:0000256" key="4">
    <source>
        <dbReference type="ARBA" id="ARBA00022679"/>
    </source>
</evidence>
<dbReference type="SMART" id="SM00388">
    <property type="entry name" value="HisKA"/>
    <property type="match status" value="1"/>
</dbReference>
<dbReference type="SMART" id="SM00448">
    <property type="entry name" value="REC"/>
    <property type="match status" value="1"/>
</dbReference>
<dbReference type="Gene3D" id="3.30.565.10">
    <property type="entry name" value="Histidine kinase-like ATPase, C-terminal domain"/>
    <property type="match status" value="1"/>
</dbReference>
<sequence>MTPTPVGASPAPKGGQINMEQTASSWSEDLSDPQLALVELGKCTLEAVDEEELWAGVVEILREPLAVDCVAALRCSADGEGLDLLAGWGVEDSLLGTRMVDVGAGTASDFALELDEPLVVDDTDTESRFLPSPVASRHDCKSGISVAISAGGQAWGVCELFWQDANQVTEEHTRFVAMVCDLLGVALERIEREKNQVDEKRLAEAEYERFFLLVENATDIIGMSDMEGQVTYLNPAGCALFGVEHGKPVSRAVEKFLPDDEAARLFGEIVPQVRARGSWSGPLTVVSLDSSSTHQTETTIIILREPGTRRAVGFATILRDVSEQKQLQEQLRQSQKLEALGLLAGGVAHDFNNHLTVIKGYSELLLASLPDGDARRAQLCKIHHVSEKAQHLADQLLTFSRRKVRQPRVLDLNAAVHSLYDMLRSLIGENIALNCVVDGASYYVEADPSDLEQVILNLAVNARDAIEGKGTITLLTRSARPDELDKLERAELLGHDPVVLEVRDTGVGMTEEVLEHLFEPFYTTKEAKQGTGLGLATVFRIITDAGGDIAVTSRPEQGSCFKLFFPRAEPVQFEQDEEFDEQVELEGDEVVLVVEDDPDVLDFVTDVLERHGYDAIASRGPIKAFELLDMYHDSIDAVICDVVLPNLSTEELREQLVDRYSHIPFVMTSGYTDAQLFQEEQLLADLPFVAKPMSSRDLLTQLRVILDARQPI</sequence>
<dbReference type="InterPro" id="IPR036097">
    <property type="entry name" value="HisK_dim/P_sf"/>
</dbReference>
<evidence type="ECO:0000256" key="5">
    <source>
        <dbReference type="ARBA" id="ARBA00022741"/>
    </source>
</evidence>
<evidence type="ECO:0000256" key="10">
    <source>
        <dbReference type="SAM" id="MobiDB-lite"/>
    </source>
</evidence>
<dbReference type="AlphaFoldDB" id="A0A4Y6Q2R1"/>
<gene>
    <name evidence="14" type="ORF">FIV42_29540</name>
</gene>
<dbReference type="Pfam" id="PF01590">
    <property type="entry name" value="GAF"/>
    <property type="match status" value="1"/>
</dbReference>
<dbReference type="EMBL" id="CP041186">
    <property type="protein sequence ID" value="QDG54740.1"/>
    <property type="molecule type" value="Genomic_DNA"/>
</dbReference>
<evidence type="ECO:0000259" key="11">
    <source>
        <dbReference type="PROSITE" id="PS50109"/>
    </source>
</evidence>
<dbReference type="NCBIfam" id="TIGR00229">
    <property type="entry name" value="sensory_box"/>
    <property type="match status" value="1"/>
</dbReference>
<dbReference type="SUPFAM" id="SSF52172">
    <property type="entry name" value="CheY-like"/>
    <property type="match status" value="1"/>
</dbReference>
<dbReference type="CDD" id="cd00156">
    <property type="entry name" value="REC"/>
    <property type="match status" value="1"/>
</dbReference>
<evidence type="ECO:0000256" key="1">
    <source>
        <dbReference type="ARBA" id="ARBA00000085"/>
    </source>
</evidence>
<dbReference type="InterPro" id="IPR013656">
    <property type="entry name" value="PAS_4"/>
</dbReference>
<dbReference type="PROSITE" id="PS50110">
    <property type="entry name" value="RESPONSE_REGULATORY"/>
    <property type="match status" value="1"/>
</dbReference>
<reference evidence="14 15" key="1">
    <citation type="submission" date="2019-06" db="EMBL/GenBank/DDBJ databases">
        <title>Persicimonas caeni gen. nov., sp. nov., a predatory bacterium isolated from solar saltern.</title>
        <authorList>
            <person name="Wang S."/>
        </authorList>
    </citation>
    <scope>NUCLEOTIDE SEQUENCE [LARGE SCALE GENOMIC DNA]</scope>
    <source>
        <strain evidence="14 15">YN101</strain>
    </source>
</reference>
<dbReference type="Gene3D" id="3.30.450.20">
    <property type="entry name" value="PAS domain"/>
    <property type="match status" value="1"/>
</dbReference>
<keyword evidence="6" id="KW-0418">Kinase</keyword>
<dbReference type="InterPro" id="IPR000014">
    <property type="entry name" value="PAS"/>
</dbReference>
<dbReference type="InterPro" id="IPR036890">
    <property type="entry name" value="HATPase_C_sf"/>
</dbReference>
<protein>
    <recommendedName>
        <fullName evidence="2">histidine kinase</fullName>
        <ecNumber evidence="2">2.7.13.3</ecNumber>
    </recommendedName>
</protein>
<feature type="region of interest" description="Disordered" evidence="10">
    <location>
        <begin position="1"/>
        <end position="25"/>
    </location>
</feature>
<feature type="modified residue" description="4-aspartylphosphate" evidence="9">
    <location>
        <position position="641"/>
    </location>
</feature>
<evidence type="ECO:0000256" key="2">
    <source>
        <dbReference type="ARBA" id="ARBA00012438"/>
    </source>
</evidence>
<dbReference type="SMART" id="SM00065">
    <property type="entry name" value="GAF"/>
    <property type="match status" value="1"/>
</dbReference>
<dbReference type="InterPro" id="IPR001789">
    <property type="entry name" value="Sig_transdc_resp-reg_receiver"/>
</dbReference>
<organism evidence="14 15">
    <name type="scientific">Persicimonas caeni</name>
    <dbReference type="NCBI Taxonomy" id="2292766"/>
    <lineage>
        <taxon>Bacteria</taxon>
        <taxon>Deltaproteobacteria</taxon>
        <taxon>Bradymonadales</taxon>
        <taxon>Bradymonadaceae</taxon>
        <taxon>Persicimonas</taxon>
    </lineage>
</organism>
<dbReference type="Pfam" id="PF00512">
    <property type="entry name" value="HisKA"/>
    <property type="match status" value="1"/>
</dbReference>
<keyword evidence="5" id="KW-0547">Nucleotide-binding</keyword>